<dbReference type="SUPFAM" id="SSF63446">
    <property type="entry name" value="Type I dockerin domain"/>
    <property type="match status" value="1"/>
</dbReference>
<feature type="transmembrane region" description="Helical" evidence="2">
    <location>
        <begin position="32"/>
        <end position="52"/>
    </location>
</feature>
<dbReference type="GO" id="GO:0000272">
    <property type="term" value="P:polysaccharide catabolic process"/>
    <property type="evidence" value="ECO:0007669"/>
    <property type="project" value="InterPro"/>
</dbReference>
<accession>A0A7K4HRF0</accession>
<gene>
    <name evidence="3" type="ORF">HWN36_11070</name>
</gene>
<dbReference type="InterPro" id="IPR036439">
    <property type="entry name" value="Dockerin_dom_sf"/>
</dbReference>
<dbReference type="PANTHER" id="PTHR42754">
    <property type="entry name" value="ENDOGLUCANASE"/>
    <property type="match status" value="1"/>
</dbReference>
<dbReference type="InterPro" id="IPR018247">
    <property type="entry name" value="EF_Hand_1_Ca_BS"/>
</dbReference>
<dbReference type="PANTHER" id="PTHR42754:SF1">
    <property type="entry name" value="LIPOPROTEIN"/>
    <property type="match status" value="1"/>
</dbReference>
<comment type="caution">
    <text evidence="3">The sequence shown here is derived from an EMBL/GenBank/DDBJ whole genome shotgun (WGS) entry which is preliminary data.</text>
</comment>
<dbReference type="EMBL" id="JABXWR010000001">
    <property type="protein sequence ID" value="NVO67831.1"/>
    <property type="molecule type" value="Genomic_DNA"/>
</dbReference>
<organism evidence="3 4">
    <name type="scientific">Methanofollis tationis</name>
    <dbReference type="NCBI Taxonomy" id="81417"/>
    <lineage>
        <taxon>Archaea</taxon>
        <taxon>Methanobacteriati</taxon>
        <taxon>Methanobacteriota</taxon>
        <taxon>Stenosarchaea group</taxon>
        <taxon>Methanomicrobia</taxon>
        <taxon>Methanomicrobiales</taxon>
        <taxon>Methanomicrobiaceae</taxon>
        <taxon>Methanofollis</taxon>
    </lineage>
</organism>
<reference evidence="3 4" key="1">
    <citation type="submission" date="2020-06" db="EMBL/GenBank/DDBJ databases">
        <title>Methanofollis fontis sp. nov., a methanogen isolated from marine sediments near a cold seep at Four-Way Closure Ridge offshore southwestern Taiwan.</title>
        <authorList>
            <person name="Chen S.-C."/>
            <person name="Teng N.-H."/>
            <person name="Lin Y.-S."/>
            <person name="Lai M.-C."/>
            <person name="Chen H.-H."/>
            <person name="Wang C.-C."/>
        </authorList>
    </citation>
    <scope>NUCLEOTIDE SEQUENCE [LARGE SCALE GENOMIC DNA]</scope>
    <source>
        <strain evidence="3 4">DSM 2702</strain>
    </source>
</reference>
<evidence type="ECO:0000256" key="1">
    <source>
        <dbReference type="SAM" id="MobiDB-lite"/>
    </source>
</evidence>
<name>A0A7K4HRF0_9EURY</name>
<keyword evidence="2" id="KW-1133">Transmembrane helix</keyword>
<evidence type="ECO:0000313" key="3">
    <source>
        <dbReference type="EMBL" id="NVO67831.1"/>
    </source>
</evidence>
<dbReference type="Proteomes" id="UP000570823">
    <property type="component" value="Unassembled WGS sequence"/>
</dbReference>
<evidence type="ECO:0000313" key="4">
    <source>
        <dbReference type="Proteomes" id="UP000570823"/>
    </source>
</evidence>
<protein>
    <submittedName>
        <fullName evidence="3">Uncharacterized protein</fullName>
    </submittedName>
</protein>
<dbReference type="PROSITE" id="PS00018">
    <property type="entry name" value="EF_HAND_1"/>
    <property type="match status" value="2"/>
</dbReference>
<keyword evidence="4" id="KW-1185">Reference proteome</keyword>
<evidence type="ECO:0000256" key="2">
    <source>
        <dbReference type="SAM" id="Phobius"/>
    </source>
</evidence>
<sequence>MEKSRWTRDQPSDHGHNRTGGKKSLTFRRRGIILACAVLCAGVFLTLTVQAGTIAGDREVSLHDEPLLKTPDLPGNRQHMINPVHPGAAGEPISRDRPAVSDAVFEGTDQKRPVSIAWQRCLGGSDDDRAKSIRQTTDGGYILVGETGSTDGDVIGHHGGTDVWVVKLDATGAIEWERCLGGSDQDTASSIQQTDDTGYIIAATTRSTDGDVIGHHGGTSPGGITERDGWVIKLNTTGAIEWQRCLGGTGDDRAEYVQQTAEGGYIIAGYAASSDGDLTGLSSDTCWVLKIGPEGGIEWQNLFGAFMFNTCVQQTKDGEYVICGWTALGTHGMFDGYVLNLTAAGAARWQRDIGGIRRDYAYSIRQTGDGGYILAGSTTSEDLEGYHGDPELDSLPDGMAVKLSATGAVDWLRCLGGSGDDRCSSVELTDEGGYILAGSTASNDGDASGNHGGYDIWMVKMDAGGGIEWQRCLGGSADERAGSAEQTADGGYIIAGSTASNDGDVSGNHGGHDIWVVKLESNGPVSGPLAFPGQGDPPTDPDGDGLYEDVDGNGLIEFNDVIVYYENMPFIREHQPLAAFDYDGSGMIGYNDVVTLYQML</sequence>
<keyword evidence="2" id="KW-0472">Membrane</keyword>
<proteinExistence type="predicted"/>
<feature type="compositionally biased region" description="Basic and acidic residues" evidence="1">
    <location>
        <begin position="1"/>
        <end position="16"/>
    </location>
</feature>
<dbReference type="AlphaFoldDB" id="A0A7K4HRF0"/>
<keyword evidence="2" id="KW-0812">Transmembrane</keyword>
<feature type="region of interest" description="Disordered" evidence="1">
    <location>
        <begin position="1"/>
        <end position="22"/>
    </location>
</feature>